<feature type="signal peptide" evidence="1">
    <location>
        <begin position="1"/>
        <end position="20"/>
    </location>
</feature>
<dbReference type="RefSeq" id="WP_111623116.1">
    <property type="nucleotide sequence ID" value="NZ_QLLN01000003.1"/>
</dbReference>
<reference evidence="2 3" key="1">
    <citation type="submission" date="2018-06" db="EMBL/GenBank/DDBJ databases">
        <title>Genomic Encyclopedia of Archaeal and Bacterial Type Strains, Phase II (KMG-II): from individual species to whole genera.</title>
        <authorList>
            <person name="Goeker M."/>
        </authorList>
    </citation>
    <scope>NUCLEOTIDE SEQUENCE [LARGE SCALE GENOMIC DNA]</scope>
    <source>
        <strain evidence="2 3">DSM 23522</strain>
    </source>
</reference>
<feature type="chain" id="PRO_5016335305" evidence="1">
    <location>
        <begin position="21"/>
        <end position="549"/>
    </location>
</feature>
<dbReference type="OrthoDB" id="1415210at2"/>
<evidence type="ECO:0000256" key="1">
    <source>
        <dbReference type="SAM" id="SignalP"/>
    </source>
</evidence>
<dbReference type="InterPro" id="IPR013783">
    <property type="entry name" value="Ig-like_fold"/>
</dbReference>
<proteinExistence type="predicted"/>
<dbReference type="Proteomes" id="UP000249696">
    <property type="component" value="Unassembled WGS sequence"/>
</dbReference>
<sequence length="549" mass="63522">MQRTCLQYLFLMIFVCFSCTNDTEETSKETIDTTAPTLSFSIRDIEASSNDPIRVSGKINIKIEATDISGISKVEVYINNEKVAVDTSSPFDIIIDLSSYTSTSSLKKLDSNAILKIIAYDKAGNEATMEQNIVIFTREYLLDINIPEGFLNSFFENVYVFASDMDGNYLESTTEPITASTRQIKIYAPEDFDLTKEFMITFMTFNPGNENSFSYATTFQNLTKDNLQEINLKVPERFRVFENELVPAIGFEDNIHPVGSGIDYRTSLNNTDQEWLFQTLIPETTNDLTTNKIYLSYFLDQSFTNYHYLFIDRPLAEDFQLEANNFVNANSTSGSISFTNFQQQPEIKTSLTVYGYENENDVQKNIYHTLWGQGTTNFSLPIIYSYNDSFYQYRHRLSMENFHTEGLGLPLEEYTIPNWTLNPVVQNNKVILNKTGEGHSIGRISLQEDQEKDIYEWRILFDSEKTNEVVIPKIPEQLQNIPFFTLYESNSFELQQTEISKFEGIDNYGHYLTEIIKENRNINNYSNKKETIFQSNPMIYFQFNDFVFD</sequence>
<evidence type="ECO:0000313" key="3">
    <source>
        <dbReference type="Proteomes" id="UP000249696"/>
    </source>
</evidence>
<gene>
    <name evidence="2" type="ORF">LV92_01595</name>
</gene>
<evidence type="ECO:0000313" key="2">
    <source>
        <dbReference type="EMBL" id="RAJ12362.1"/>
    </source>
</evidence>
<name>A0A327R8Q1_9FLAO</name>
<dbReference type="EMBL" id="QLLN01000003">
    <property type="protein sequence ID" value="RAJ12362.1"/>
    <property type="molecule type" value="Genomic_DNA"/>
</dbReference>
<accession>A0A327R8Q1</accession>
<dbReference type="Pfam" id="PF17957">
    <property type="entry name" value="Big_7"/>
    <property type="match status" value="1"/>
</dbReference>
<organism evidence="2 3">
    <name type="scientific">Arenibacter echinorum</name>
    <dbReference type="NCBI Taxonomy" id="440515"/>
    <lineage>
        <taxon>Bacteria</taxon>
        <taxon>Pseudomonadati</taxon>
        <taxon>Bacteroidota</taxon>
        <taxon>Flavobacteriia</taxon>
        <taxon>Flavobacteriales</taxon>
        <taxon>Flavobacteriaceae</taxon>
        <taxon>Arenibacter</taxon>
    </lineage>
</organism>
<keyword evidence="1" id="KW-0732">Signal</keyword>
<protein>
    <submittedName>
        <fullName evidence="2">Uncharacterized protein</fullName>
    </submittedName>
</protein>
<dbReference type="AlphaFoldDB" id="A0A327R8Q1"/>
<keyword evidence="3" id="KW-1185">Reference proteome</keyword>
<dbReference type="Gene3D" id="2.60.40.10">
    <property type="entry name" value="Immunoglobulins"/>
    <property type="match status" value="1"/>
</dbReference>
<comment type="caution">
    <text evidence="2">The sequence shown here is derived from an EMBL/GenBank/DDBJ whole genome shotgun (WGS) entry which is preliminary data.</text>
</comment>